<feature type="compositionally biased region" description="Basic and acidic residues" evidence="1">
    <location>
        <begin position="70"/>
        <end position="85"/>
    </location>
</feature>
<evidence type="ECO:0000256" key="1">
    <source>
        <dbReference type="SAM" id="MobiDB-lite"/>
    </source>
</evidence>
<name>A0A1T4Y2I2_9MICO</name>
<protein>
    <submittedName>
        <fullName evidence="2">Uncharacterized protein</fullName>
    </submittedName>
</protein>
<evidence type="ECO:0000313" key="2">
    <source>
        <dbReference type="EMBL" id="SKA95833.1"/>
    </source>
</evidence>
<evidence type="ECO:0000313" key="3">
    <source>
        <dbReference type="Proteomes" id="UP000189735"/>
    </source>
</evidence>
<reference evidence="3" key="1">
    <citation type="submission" date="2017-02" db="EMBL/GenBank/DDBJ databases">
        <authorList>
            <person name="Varghese N."/>
            <person name="Submissions S."/>
        </authorList>
    </citation>
    <scope>NUCLEOTIDE SEQUENCE [LARGE SCALE GENOMIC DNA]</scope>
    <source>
        <strain evidence="3">VKM Ac-2052</strain>
    </source>
</reference>
<dbReference type="AlphaFoldDB" id="A0A1T4Y2I2"/>
<sequence>MKLGLGIGHSGPMANRPSGFTYESNGGDVVVSHHGRRAVTLRGAAARQFLADVADEPQQLMARITGNYKRGNERVAKEHPRNQRH</sequence>
<proteinExistence type="predicted"/>
<dbReference type="Proteomes" id="UP000189735">
    <property type="component" value="Unassembled WGS sequence"/>
</dbReference>
<feature type="region of interest" description="Disordered" evidence="1">
    <location>
        <begin position="66"/>
        <end position="85"/>
    </location>
</feature>
<organism evidence="2 3">
    <name type="scientific">Agreia bicolorata</name>
    <dbReference type="NCBI Taxonomy" id="110935"/>
    <lineage>
        <taxon>Bacteria</taxon>
        <taxon>Bacillati</taxon>
        <taxon>Actinomycetota</taxon>
        <taxon>Actinomycetes</taxon>
        <taxon>Micrococcales</taxon>
        <taxon>Microbacteriaceae</taxon>
        <taxon>Agreia</taxon>
    </lineage>
</organism>
<gene>
    <name evidence="2" type="ORF">SAMN06295879_2096</name>
</gene>
<accession>A0A1T4Y2I2</accession>
<dbReference type="EMBL" id="FUYG01000005">
    <property type="protein sequence ID" value="SKA95833.1"/>
    <property type="molecule type" value="Genomic_DNA"/>
</dbReference>
<feature type="region of interest" description="Disordered" evidence="1">
    <location>
        <begin position="1"/>
        <end position="20"/>
    </location>
</feature>